<name>A0ABP9CG91_9ACTN</name>
<evidence type="ECO:0000259" key="6">
    <source>
        <dbReference type="Pfam" id="PF19354"/>
    </source>
</evidence>
<evidence type="ECO:0000313" key="8">
    <source>
        <dbReference type="Proteomes" id="UP001500839"/>
    </source>
</evidence>
<feature type="transmembrane region" description="Helical" evidence="4">
    <location>
        <begin position="179"/>
        <end position="196"/>
    </location>
</feature>
<reference evidence="8" key="1">
    <citation type="journal article" date="2019" name="Int. J. Syst. Evol. Microbiol.">
        <title>The Global Catalogue of Microorganisms (GCM) 10K type strain sequencing project: providing services to taxonomists for standard genome sequencing and annotation.</title>
        <authorList>
            <consortium name="The Broad Institute Genomics Platform"/>
            <consortium name="The Broad Institute Genome Sequencing Center for Infectious Disease"/>
            <person name="Wu L."/>
            <person name="Ma J."/>
        </authorList>
    </citation>
    <scope>NUCLEOTIDE SEQUENCE [LARGE SCALE GENOMIC DNA]</scope>
    <source>
        <strain evidence="8">JCM 18542</strain>
    </source>
</reference>
<evidence type="ECO:0000256" key="2">
    <source>
        <dbReference type="ARBA" id="ARBA00022777"/>
    </source>
</evidence>
<feature type="domain" description="Histidine kinase/HSP90-like ATPase" evidence="5">
    <location>
        <begin position="313"/>
        <end position="407"/>
    </location>
</feature>
<dbReference type="Gene3D" id="3.30.565.10">
    <property type="entry name" value="Histidine kinase-like ATPase, C-terminal domain"/>
    <property type="match status" value="1"/>
</dbReference>
<keyword evidence="3" id="KW-0902">Two-component regulatory system</keyword>
<keyword evidence="4" id="KW-1133">Transmembrane helix</keyword>
<dbReference type="InterPro" id="IPR003594">
    <property type="entry name" value="HATPase_dom"/>
</dbReference>
<dbReference type="InterPro" id="IPR050482">
    <property type="entry name" value="Sensor_HK_TwoCompSys"/>
</dbReference>
<evidence type="ECO:0000313" key="7">
    <source>
        <dbReference type="EMBL" id="GAA4810127.1"/>
    </source>
</evidence>
<evidence type="ECO:0000256" key="4">
    <source>
        <dbReference type="SAM" id="Phobius"/>
    </source>
</evidence>
<dbReference type="Pfam" id="PF19354">
    <property type="entry name" value="DUF5931"/>
    <property type="match status" value="1"/>
</dbReference>
<dbReference type="PANTHER" id="PTHR24421">
    <property type="entry name" value="NITRATE/NITRITE SENSOR PROTEIN NARX-RELATED"/>
    <property type="match status" value="1"/>
</dbReference>
<gene>
    <name evidence="7" type="ORF">GCM10023353_12960</name>
</gene>
<accession>A0ABP9CG91</accession>
<sequence length="421" mass="44044">MRRTGRPHTPGIRPPRDRTSAAAILASLRRGLADDDPAGPLWRAAQAFRGVGFLYALGFLVAVDADLLHPEATWALFGVLTAANLVWAVGYLRGFARRGGWVAGELVVSAAMMLSTSLVADAEWIAHNQTWPTTLWMASAVLSAALLGGARWGLAGAVTIGAANYFVKGEIILNFGRNATMILLVAASVAVGLAASRARVTHDRLATAIGLAARSAEREHLAREVHDGVLQVLALIARRGREIGGPTEELALLAAGQERSLRRLIAAAPPNPVPVAGPADRDLGAALRALAEDRVHVSTPADPVPMRSATADEVLAAVANVLDNVARHAGPGARAYILLEDVGDEVVVSIRDDGAGIAPGRLREAACAEGRMGVYRSIVGRIEDLGGIARLESEPGTGTEWELTIPARVEGAGTGRKAGPR</sequence>
<keyword evidence="8" id="KW-1185">Reference proteome</keyword>
<proteinExistence type="predicted"/>
<dbReference type="EMBL" id="BAABKQ010000001">
    <property type="protein sequence ID" value="GAA4810127.1"/>
    <property type="molecule type" value="Genomic_DNA"/>
</dbReference>
<dbReference type="InterPro" id="IPR045975">
    <property type="entry name" value="DUF5931"/>
</dbReference>
<protein>
    <submittedName>
        <fullName evidence="7">DUF5931 domain-containing protein</fullName>
    </submittedName>
</protein>
<evidence type="ECO:0000256" key="1">
    <source>
        <dbReference type="ARBA" id="ARBA00022679"/>
    </source>
</evidence>
<dbReference type="Proteomes" id="UP001500839">
    <property type="component" value="Unassembled WGS sequence"/>
</dbReference>
<dbReference type="PANTHER" id="PTHR24421:SF61">
    <property type="entry name" value="OXYGEN SENSOR HISTIDINE KINASE NREB"/>
    <property type="match status" value="1"/>
</dbReference>
<feature type="transmembrane region" description="Helical" evidence="4">
    <location>
        <begin position="50"/>
        <end position="68"/>
    </location>
</feature>
<organism evidence="7 8">
    <name type="scientific">Tomitella cavernea</name>
    <dbReference type="NCBI Taxonomy" id="1387982"/>
    <lineage>
        <taxon>Bacteria</taxon>
        <taxon>Bacillati</taxon>
        <taxon>Actinomycetota</taxon>
        <taxon>Actinomycetes</taxon>
        <taxon>Mycobacteriales</taxon>
        <taxon>Tomitella</taxon>
    </lineage>
</organism>
<keyword evidence="1" id="KW-0808">Transferase</keyword>
<feature type="transmembrane region" description="Helical" evidence="4">
    <location>
        <begin position="140"/>
        <end position="167"/>
    </location>
</feature>
<keyword evidence="4" id="KW-0812">Transmembrane</keyword>
<dbReference type="InterPro" id="IPR036890">
    <property type="entry name" value="HATPase_C_sf"/>
</dbReference>
<keyword evidence="4" id="KW-0472">Membrane</keyword>
<dbReference type="SUPFAM" id="SSF55874">
    <property type="entry name" value="ATPase domain of HSP90 chaperone/DNA topoisomerase II/histidine kinase"/>
    <property type="match status" value="1"/>
</dbReference>
<comment type="caution">
    <text evidence="7">The sequence shown here is derived from an EMBL/GenBank/DDBJ whole genome shotgun (WGS) entry which is preliminary data.</text>
</comment>
<dbReference type="NCBIfam" id="NF047322">
    <property type="entry name" value="HK_morpho_MacS"/>
    <property type="match status" value="1"/>
</dbReference>
<dbReference type="RefSeq" id="WP_200170679.1">
    <property type="nucleotide sequence ID" value="NZ_BAABKQ010000001.1"/>
</dbReference>
<feature type="domain" description="DUF5931" evidence="6">
    <location>
        <begin position="40"/>
        <end position="205"/>
    </location>
</feature>
<keyword evidence="2" id="KW-0418">Kinase</keyword>
<evidence type="ECO:0000256" key="3">
    <source>
        <dbReference type="ARBA" id="ARBA00023012"/>
    </source>
</evidence>
<feature type="transmembrane region" description="Helical" evidence="4">
    <location>
        <begin position="99"/>
        <end position="120"/>
    </location>
</feature>
<dbReference type="Pfam" id="PF02518">
    <property type="entry name" value="HATPase_c"/>
    <property type="match status" value="1"/>
</dbReference>
<feature type="transmembrane region" description="Helical" evidence="4">
    <location>
        <begin position="74"/>
        <end position="92"/>
    </location>
</feature>
<evidence type="ECO:0000259" key="5">
    <source>
        <dbReference type="Pfam" id="PF02518"/>
    </source>
</evidence>